<name>A0A6A4WVV1_AMPAM</name>
<evidence type="ECO:0000313" key="2">
    <source>
        <dbReference type="EMBL" id="KAF0307974.1"/>
    </source>
</evidence>
<protein>
    <submittedName>
        <fullName evidence="2">Uncharacterized protein</fullName>
    </submittedName>
</protein>
<comment type="caution">
    <text evidence="2">The sequence shown here is derived from an EMBL/GenBank/DDBJ whole genome shotgun (WGS) entry which is preliminary data.</text>
</comment>
<reference evidence="2 3" key="1">
    <citation type="submission" date="2019-07" db="EMBL/GenBank/DDBJ databases">
        <title>Draft genome assembly of a fouling barnacle, Amphibalanus amphitrite (Darwin, 1854): The first reference genome for Thecostraca.</title>
        <authorList>
            <person name="Kim W."/>
        </authorList>
    </citation>
    <scope>NUCLEOTIDE SEQUENCE [LARGE SCALE GENOMIC DNA]</scope>
    <source>
        <strain evidence="2">SNU_AA5</strain>
        <tissue evidence="2">Soma without cirri and trophi</tissue>
    </source>
</reference>
<evidence type="ECO:0000313" key="3">
    <source>
        <dbReference type="Proteomes" id="UP000440578"/>
    </source>
</evidence>
<gene>
    <name evidence="2" type="ORF">FJT64_020757</name>
</gene>
<dbReference type="Proteomes" id="UP000440578">
    <property type="component" value="Unassembled WGS sequence"/>
</dbReference>
<keyword evidence="3" id="KW-1185">Reference proteome</keyword>
<dbReference type="OrthoDB" id="8061005at2759"/>
<proteinExistence type="predicted"/>
<sequence length="131" mass="15209">MVEFKCKKVYYSYHYPYPYYYCYHYPYPYPYLLPLGATFKTWKTRWTDFCTLSGLAAQPSAVQLAMLRSCLSDETIYIMENMGLSREDSEDVKIIIECLERHAVGQTIAPVVPDPGQSQPEDDDLYTTRSG</sequence>
<feature type="region of interest" description="Disordered" evidence="1">
    <location>
        <begin position="111"/>
        <end position="131"/>
    </location>
</feature>
<evidence type="ECO:0000256" key="1">
    <source>
        <dbReference type="SAM" id="MobiDB-lite"/>
    </source>
</evidence>
<dbReference type="AlphaFoldDB" id="A0A6A4WVV1"/>
<dbReference type="EMBL" id="VIIS01000523">
    <property type="protein sequence ID" value="KAF0307974.1"/>
    <property type="molecule type" value="Genomic_DNA"/>
</dbReference>
<organism evidence="2 3">
    <name type="scientific">Amphibalanus amphitrite</name>
    <name type="common">Striped barnacle</name>
    <name type="synonym">Balanus amphitrite</name>
    <dbReference type="NCBI Taxonomy" id="1232801"/>
    <lineage>
        <taxon>Eukaryota</taxon>
        <taxon>Metazoa</taxon>
        <taxon>Ecdysozoa</taxon>
        <taxon>Arthropoda</taxon>
        <taxon>Crustacea</taxon>
        <taxon>Multicrustacea</taxon>
        <taxon>Cirripedia</taxon>
        <taxon>Thoracica</taxon>
        <taxon>Thoracicalcarea</taxon>
        <taxon>Balanomorpha</taxon>
        <taxon>Balanoidea</taxon>
        <taxon>Balanidae</taxon>
        <taxon>Amphibalaninae</taxon>
        <taxon>Amphibalanus</taxon>
    </lineage>
</organism>
<accession>A0A6A4WVV1</accession>